<evidence type="ECO:0000256" key="11">
    <source>
        <dbReference type="ARBA" id="ARBA00035672"/>
    </source>
</evidence>
<evidence type="ECO:0000256" key="6">
    <source>
        <dbReference type="ARBA" id="ARBA00022801"/>
    </source>
</evidence>
<dbReference type="InterPro" id="IPR036225">
    <property type="entry name" value="SRP/SRP_N"/>
</dbReference>
<reference evidence="14" key="1">
    <citation type="submission" date="2021-10" db="EMBL/GenBank/DDBJ databases">
        <title>Genome Sequence of The Candidatus Hydrogeosomobacter endosymbioticus, an Intracellular Bacterial Symbiont of the Anaerobic Ciliate GW7.</title>
        <authorList>
            <person name="Shiohama Y."/>
            <person name="Shinzato N."/>
        </authorList>
    </citation>
    <scope>NUCLEOTIDE SEQUENCE [LARGE SCALE GENOMIC DNA]</scope>
    <source>
        <strain evidence="14">200920</strain>
    </source>
</reference>
<dbReference type="SUPFAM" id="SSF47446">
    <property type="entry name" value="Signal peptide-binding domain"/>
    <property type="match status" value="1"/>
</dbReference>
<dbReference type="InterPro" id="IPR036891">
    <property type="entry name" value="Signal_recog_part_SRP54_M_sf"/>
</dbReference>
<comment type="subcellular location">
    <subcellularLocation>
        <location evidence="2">Cell inner membrane</location>
        <topology evidence="2">Peripheral membrane protein</topology>
        <orientation evidence="2">Cytoplasmic side</orientation>
    </subcellularLocation>
    <subcellularLocation>
        <location evidence="1">Cytoplasm</location>
    </subcellularLocation>
</comment>
<evidence type="ECO:0000259" key="13">
    <source>
        <dbReference type="PROSITE" id="PS00300"/>
    </source>
</evidence>
<evidence type="ECO:0000256" key="2">
    <source>
        <dbReference type="ARBA" id="ARBA00004515"/>
    </source>
</evidence>
<organism evidence="14 15">
    <name type="scientific">Candidatus Hydrogenosomobacter endosymbioticus</name>
    <dbReference type="NCBI Taxonomy" id="2558174"/>
    <lineage>
        <taxon>Bacteria</taxon>
        <taxon>Pseudomonadati</taxon>
        <taxon>Pseudomonadota</taxon>
        <taxon>Alphaproteobacteria</taxon>
        <taxon>Holosporales</taxon>
        <taxon>Holosporaceae</taxon>
        <taxon>Candidatus Hydrogenosomobacter</taxon>
    </lineage>
</organism>
<dbReference type="SMART" id="SM00382">
    <property type="entry name" value="AAA"/>
    <property type="match status" value="1"/>
</dbReference>
<keyword evidence="8" id="KW-0342">GTP-binding</keyword>
<evidence type="ECO:0000256" key="3">
    <source>
        <dbReference type="ARBA" id="ARBA00005450"/>
    </source>
</evidence>
<evidence type="ECO:0000256" key="1">
    <source>
        <dbReference type="ARBA" id="ARBA00004496"/>
    </source>
</evidence>
<dbReference type="InterPro" id="IPR042101">
    <property type="entry name" value="SRP54_N_sf"/>
</dbReference>
<evidence type="ECO:0000256" key="5">
    <source>
        <dbReference type="ARBA" id="ARBA00022741"/>
    </source>
</evidence>
<dbReference type="Gene3D" id="1.10.260.30">
    <property type="entry name" value="Signal recognition particle, SRP54 subunit, M-domain"/>
    <property type="match status" value="1"/>
</dbReference>
<name>A0ABM7V8R0_9PROT</name>
<keyword evidence="4" id="KW-0963">Cytoplasm</keyword>
<dbReference type="InterPro" id="IPR022941">
    <property type="entry name" value="SRP54"/>
</dbReference>
<protein>
    <recommendedName>
        <fullName evidence="11">signal-recognition-particle GTPase</fullName>
        <ecNumber evidence="11">3.6.5.4</ecNumber>
    </recommendedName>
</protein>
<evidence type="ECO:0000256" key="12">
    <source>
        <dbReference type="ARBA" id="ARBA00048027"/>
    </source>
</evidence>
<dbReference type="Pfam" id="PF02978">
    <property type="entry name" value="SRP_SPB"/>
    <property type="match status" value="1"/>
</dbReference>
<dbReference type="InterPro" id="IPR000897">
    <property type="entry name" value="SRP54_GTPase_dom"/>
</dbReference>
<dbReference type="InterPro" id="IPR004780">
    <property type="entry name" value="SRP"/>
</dbReference>
<dbReference type="SMART" id="SM00962">
    <property type="entry name" value="SRP54"/>
    <property type="match status" value="1"/>
</dbReference>
<comment type="catalytic activity">
    <reaction evidence="12">
        <text>GTP + H2O = GDP + phosphate + H(+)</text>
        <dbReference type="Rhea" id="RHEA:19669"/>
        <dbReference type="ChEBI" id="CHEBI:15377"/>
        <dbReference type="ChEBI" id="CHEBI:15378"/>
        <dbReference type="ChEBI" id="CHEBI:37565"/>
        <dbReference type="ChEBI" id="CHEBI:43474"/>
        <dbReference type="ChEBI" id="CHEBI:58189"/>
        <dbReference type="EC" id="3.6.5.4"/>
    </reaction>
</comment>
<proteinExistence type="inferred from homology"/>
<dbReference type="NCBIfam" id="TIGR00959">
    <property type="entry name" value="ffh"/>
    <property type="match status" value="1"/>
</dbReference>
<keyword evidence="5" id="KW-0547">Nucleotide-binding</keyword>
<keyword evidence="15" id="KW-1185">Reference proteome</keyword>
<dbReference type="RefSeq" id="WP_236865630.1">
    <property type="nucleotide sequence ID" value="NZ_AP025225.1"/>
</dbReference>
<evidence type="ECO:0000256" key="8">
    <source>
        <dbReference type="ARBA" id="ARBA00023134"/>
    </source>
</evidence>
<dbReference type="PROSITE" id="PS00300">
    <property type="entry name" value="SRP54"/>
    <property type="match status" value="1"/>
</dbReference>
<evidence type="ECO:0000256" key="9">
    <source>
        <dbReference type="ARBA" id="ARBA00023135"/>
    </source>
</evidence>
<dbReference type="InterPro" id="IPR003593">
    <property type="entry name" value="AAA+_ATPase"/>
</dbReference>
<gene>
    <name evidence="14" type="ORF">HYD_2850</name>
</gene>
<evidence type="ECO:0000313" key="15">
    <source>
        <dbReference type="Proteomes" id="UP001320209"/>
    </source>
</evidence>
<evidence type="ECO:0000256" key="4">
    <source>
        <dbReference type="ARBA" id="ARBA00022490"/>
    </source>
</evidence>
<dbReference type="Pfam" id="PF02881">
    <property type="entry name" value="SRP54_N"/>
    <property type="match status" value="1"/>
</dbReference>
<keyword evidence="7" id="KW-0694">RNA-binding</keyword>
<dbReference type="SUPFAM" id="SSF52540">
    <property type="entry name" value="P-loop containing nucleoside triphosphate hydrolases"/>
    <property type="match status" value="1"/>
</dbReference>
<dbReference type="PANTHER" id="PTHR11564:SF5">
    <property type="entry name" value="SIGNAL RECOGNITION PARTICLE SUBUNIT SRP54"/>
    <property type="match status" value="1"/>
</dbReference>
<dbReference type="SMART" id="SM00963">
    <property type="entry name" value="SRP54_N"/>
    <property type="match status" value="1"/>
</dbReference>
<dbReference type="Proteomes" id="UP001320209">
    <property type="component" value="Chromosome"/>
</dbReference>
<keyword evidence="9" id="KW-0733">Signal recognition particle</keyword>
<keyword evidence="10" id="KW-0687">Ribonucleoprotein</keyword>
<dbReference type="CDD" id="cd18539">
    <property type="entry name" value="SRP_G"/>
    <property type="match status" value="1"/>
</dbReference>
<keyword evidence="6" id="KW-0378">Hydrolase</keyword>
<evidence type="ECO:0000256" key="10">
    <source>
        <dbReference type="ARBA" id="ARBA00023274"/>
    </source>
</evidence>
<dbReference type="Gene3D" id="1.20.120.140">
    <property type="entry name" value="Signal recognition particle SRP54, nucleotide-binding domain"/>
    <property type="match status" value="1"/>
</dbReference>
<sequence>MFDSLGKKLGDIFSKVRNKGALTEADIDSAMREIRVALLEADVAISVAKEFIESAKEKALGMKIIKSVNPAQMVVKIVHDQLIKTMTHDESSFRVKNSRSGDPAVIMMVGLQGSGKTTMSAKLAFFLKKNYGKKSMMASVDVYRPAAMEQLEVLGAQIGVDVFQSESGASPVGIAKIALEKARGGAYDILIVDTAGRMQVNEGLMEEARSLNKALSPVETLFVADSLSGQDIISTANAFNDSVGLTGVCLSRVDSDGRGGAALSVRAVTGKPIKLLGVGERPDQVEEFSPSRIADRILDMGDIVGLVETAAEAASKEDQIKEFSSMQKGVFTLDDLAKKILQIEKIGGIKGLLGSLPGARRIKEKIGDRIENASFKSQLAIISSMTKKERKFPETLNASRKIRIAAGSGTSVQEINRLLKQFQAMKKAMKQVGKIGREIELAPESKREMMIKKFRRGV</sequence>
<dbReference type="SUPFAM" id="SSF47364">
    <property type="entry name" value="Domain of the SRP/SRP receptor G-proteins"/>
    <property type="match status" value="1"/>
</dbReference>
<accession>A0ABM7V8R0</accession>
<dbReference type="EMBL" id="AP025225">
    <property type="protein sequence ID" value="BDB96152.1"/>
    <property type="molecule type" value="Genomic_DNA"/>
</dbReference>
<dbReference type="InterPro" id="IPR013822">
    <property type="entry name" value="Signal_recog_particl_SRP54_hlx"/>
</dbReference>
<dbReference type="Pfam" id="PF00448">
    <property type="entry name" value="SRP54"/>
    <property type="match status" value="1"/>
</dbReference>
<dbReference type="PANTHER" id="PTHR11564">
    <property type="entry name" value="SIGNAL RECOGNITION PARTICLE 54K PROTEIN SRP54"/>
    <property type="match status" value="1"/>
</dbReference>
<evidence type="ECO:0000313" key="14">
    <source>
        <dbReference type="EMBL" id="BDB96152.1"/>
    </source>
</evidence>
<dbReference type="Gene3D" id="3.40.50.300">
    <property type="entry name" value="P-loop containing nucleotide triphosphate hydrolases"/>
    <property type="match status" value="1"/>
</dbReference>
<dbReference type="InterPro" id="IPR027417">
    <property type="entry name" value="P-loop_NTPase"/>
</dbReference>
<feature type="domain" description="SRP54-type proteins GTP-binding" evidence="13">
    <location>
        <begin position="272"/>
        <end position="285"/>
    </location>
</feature>
<evidence type="ECO:0000256" key="7">
    <source>
        <dbReference type="ARBA" id="ARBA00022884"/>
    </source>
</evidence>
<dbReference type="InterPro" id="IPR004125">
    <property type="entry name" value="Signal_recog_particle_SRP54_M"/>
</dbReference>
<dbReference type="EC" id="3.6.5.4" evidence="11"/>
<comment type="similarity">
    <text evidence="3">Belongs to the GTP-binding SRP family. SRP54 subfamily.</text>
</comment>